<dbReference type="Proteomes" id="UP000242699">
    <property type="component" value="Unassembled WGS sequence"/>
</dbReference>
<dbReference type="Pfam" id="PF22369">
    <property type="entry name" value="GLMA_2nd"/>
    <property type="match status" value="1"/>
</dbReference>
<name>A0A2T2X5A8_9FIRM</name>
<dbReference type="CDD" id="cd03143">
    <property type="entry name" value="A4_beta-galactosidase_middle_domain"/>
    <property type="match status" value="1"/>
</dbReference>
<evidence type="ECO:0000256" key="2">
    <source>
        <dbReference type="RuleBase" id="RU003679"/>
    </source>
</evidence>
<comment type="similarity">
    <text evidence="1 2">Belongs to the glycosyl hydrolase 35 family.</text>
</comment>
<evidence type="ECO:0000313" key="6">
    <source>
        <dbReference type="Proteomes" id="UP000242699"/>
    </source>
</evidence>
<gene>
    <name evidence="5" type="ORF">C7B43_07735</name>
</gene>
<dbReference type="PANTHER" id="PTHR23421">
    <property type="entry name" value="BETA-GALACTOSIDASE RELATED"/>
    <property type="match status" value="1"/>
</dbReference>
<dbReference type="Pfam" id="PF01301">
    <property type="entry name" value="Glyco_hydro_35"/>
    <property type="match status" value="1"/>
</dbReference>
<evidence type="ECO:0000313" key="5">
    <source>
        <dbReference type="EMBL" id="PSR29672.1"/>
    </source>
</evidence>
<dbReference type="InterPro" id="IPR029062">
    <property type="entry name" value="Class_I_gatase-like"/>
</dbReference>
<dbReference type="GO" id="GO:0005975">
    <property type="term" value="P:carbohydrate metabolic process"/>
    <property type="evidence" value="ECO:0007669"/>
    <property type="project" value="InterPro"/>
</dbReference>
<feature type="domain" description="Glycoside hydrolase 35 catalytic" evidence="3">
    <location>
        <begin position="14"/>
        <end position="186"/>
    </location>
</feature>
<proteinExistence type="inferred from homology"/>
<dbReference type="InterPro" id="IPR031330">
    <property type="entry name" value="Gly_Hdrlase_35_cat"/>
</dbReference>
<dbReference type="AlphaFoldDB" id="A0A2T2X5A8"/>
<evidence type="ECO:0000259" key="4">
    <source>
        <dbReference type="Pfam" id="PF22369"/>
    </source>
</evidence>
<dbReference type="EMBL" id="PXYT01000014">
    <property type="protein sequence ID" value="PSR29672.1"/>
    <property type="molecule type" value="Genomic_DNA"/>
</dbReference>
<accession>A0A2T2X5A8</accession>
<dbReference type="InterPro" id="IPR017853">
    <property type="entry name" value="GH"/>
</dbReference>
<evidence type="ECO:0000256" key="1">
    <source>
        <dbReference type="ARBA" id="ARBA00009809"/>
    </source>
</evidence>
<dbReference type="Gene3D" id="3.20.20.80">
    <property type="entry name" value="Glycosidases"/>
    <property type="match status" value="1"/>
</dbReference>
<dbReference type="InterPro" id="IPR001944">
    <property type="entry name" value="Glycoside_Hdrlase_35"/>
</dbReference>
<protein>
    <submittedName>
        <fullName evidence="5">Beta-galactosidase</fullName>
    </submittedName>
</protein>
<dbReference type="SUPFAM" id="SSF51445">
    <property type="entry name" value="(Trans)glycosidases"/>
    <property type="match status" value="1"/>
</dbReference>
<reference evidence="5 6" key="1">
    <citation type="journal article" date="2014" name="BMC Genomics">
        <title>Comparison of environmental and isolate Sulfobacillus genomes reveals diverse carbon, sulfur, nitrogen, and hydrogen metabolisms.</title>
        <authorList>
            <person name="Justice N.B."/>
            <person name="Norman A."/>
            <person name="Brown C.T."/>
            <person name="Singh A."/>
            <person name="Thomas B.C."/>
            <person name="Banfield J.F."/>
        </authorList>
    </citation>
    <scope>NUCLEOTIDE SEQUENCE [LARGE SCALE GENOMIC DNA]</scope>
    <source>
        <strain evidence="5">AMDSBA1</strain>
    </source>
</reference>
<feature type="domain" description="GLMA-like second" evidence="4">
    <location>
        <begin position="436"/>
        <end position="564"/>
    </location>
</feature>
<evidence type="ECO:0000259" key="3">
    <source>
        <dbReference type="Pfam" id="PF01301"/>
    </source>
</evidence>
<comment type="caution">
    <text evidence="5">The sequence shown here is derived from an EMBL/GenBank/DDBJ whole genome shotgun (WGS) entry which is preliminary data.</text>
</comment>
<dbReference type="Gene3D" id="3.40.50.880">
    <property type="match status" value="1"/>
</dbReference>
<sequence>MTNPMFLKMKNHAFWHNQTPYFFYGGEMHYFRLPPERWADQLARLGDLGLSTVSTYVPWLWHEPEPGQFDFSGKTHPQRNLLNFLSMAQDAGLSVFLRVGPYVMAELRQEGLPPWLFTRYPDILAQTPGGDIHPARMATYLNPTFLDLVDRWYARLASAVSPYFCTQGGPIILTQLDNEVGMLHWVTRLPDSRDDVVNAYRTFLTANDQQPSYWTYGLFWREYRAQYLQHLYDQAHSLGFPGPYVINVHGFRDFSIYSRGVDYPVGLSQLAGAKVVPTSLLGGDFYPGHVTYDNFHDIALAVAFTRSVNSPNCAAFSPEFQSGRFQDRPHIEPSDLDLSARVSIAYGLNGLNWYMVSSGENPQDIGVFGPAHDWQAPLAMDGSLRPQAHAIAHLGKLLKDFGPTLAQTEPVPDVTIGFYSPYYMTENPAPDTEKEKAAILDTIVRERETLHFDGIYRCLVAAGINLDALWLDDPDKKHNEALDTLKHPWLWVATTRFMDPNTQLRLASYAQAGGTLIIGPYVPDQDLFGQPCRILADTLDIPLPLSPGRPGVVRVLPEDSLFCSTCVPFPPVPGSTVLGYVESRDSEPTPVIIRRAASQGEVIVFGIGLSGTYDTSYPVLRRLLQSLGKDLAVENSNPAVHAVRRVGSQGHFLFVHNFHETVQHTRITVHDAENGSAVWTLSLSGRQGLMLPYGGVPLIPNRLHILQSTAELSRTEDTVTIYPSSTEGFVKLQWLGDIRPEFVSLTEGTMVGMRERIVTIQWESQEHSRPIHIRCHWPRN</sequence>
<dbReference type="GO" id="GO:0004553">
    <property type="term" value="F:hydrolase activity, hydrolyzing O-glycosyl compounds"/>
    <property type="evidence" value="ECO:0007669"/>
    <property type="project" value="InterPro"/>
</dbReference>
<dbReference type="InterPro" id="IPR054746">
    <property type="entry name" value="GLMA-like_second"/>
</dbReference>
<organism evidence="5 6">
    <name type="scientific">Sulfobacillus benefaciens</name>
    <dbReference type="NCBI Taxonomy" id="453960"/>
    <lineage>
        <taxon>Bacteria</taxon>
        <taxon>Bacillati</taxon>
        <taxon>Bacillota</taxon>
        <taxon>Clostridia</taxon>
        <taxon>Eubacteriales</taxon>
        <taxon>Clostridiales Family XVII. Incertae Sedis</taxon>
        <taxon>Sulfobacillus</taxon>
    </lineage>
</organism>